<proteinExistence type="predicted"/>
<evidence type="ECO:0000256" key="1">
    <source>
        <dbReference type="SAM" id="MobiDB-lite"/>
    </source>
</evidence>
<comment type="caution">
    <text evidence="2">The sequence shown here is derived from an EMBL/GenBank/DDBJ whole genome shotgun (WGS) entry which is preliminary data.</text>
</comment>
<protein>
    <submittedName>
        <fullName evidence="2">Uncharacterized protein</fullName>
    </submittedName>
</protein>
<dbReference type="EMBL" id="JANPWB010000007">
    <property type="protein sequence ID" value="KAJ1171784.1"/>
    <property type="molecule type" value="Genomic_DNA"/>
</dbReference>
<sequence>MGPNFGRASTGIERWPACADRPLPGAGESERLPAGDPDPGWPTGALLLPRDDVGSLPRPPPEAGAGCAESWNKSDDRLLAATPPRADDLNGPTRGPRGWDRPGAVNWSRPRGKERGLKKKNNKYIFL</sequence>
<evidence type="ECO:0000313" key="3">
    <source>
        <dbReference type="Proteomes" id="UP001066276"/>
    </source>
</evidence>
<feature type="compositionally biased region" description="Basic residues" evidence="1">
    <location>
        <begin position="110"/>
        <end position="121"/>
    </location>
</feature>
<dbReference type="Proteomes" id="UP001066276">
    <property type="component" value="Chromosome 4_1"/>
</dbReference>
<dbReference type="AlphaFoldDB" id="A0AAV7T5J2"/>
<evidence type="ECO:0000313" key="2">
    <source>
        <dbReference type="EMBL" id="KAJ1171784.1"/>
    </source>
</evidence>
<keyword evidence="3" id="KW-1185">Reference proteome</keyword>
<accession>A0AAV7T5J2</accession>
<gene>
    <name evidence="2" type="ORF">NDU88_003642</name>
</gene>
<reference evidence="2" key="1">
    <citation type="journal article" date="2022" name="bioRxiv">
        <title>Sequencing and chromosome-scale assembly of the giantPleurodeles waltlgenome.</title>
        <authorList>
            <person name="Brown T."/>
            <person name="Elewa A."/>
            <person name="Iarovenko S."/>
            <person name="Subramanian E."/>
            <person name="Araus A.J."/>
            <person name="Petzold A."/>
            <person name="Susuki M."/>
            <person name="Suzuki K.-i.T."/>
            <person name="Hayashi T."/>
            <person name="Toyoda A."/>
            <person name="Oliveira C."/>
            <person name="Osipova E."/>
            <person name="Leigh N.D."/>
            <person name="Simon A."/>
            <person name="Yun M.H."/>
        </authorList>
    </citation>
    <scope>NUCLEOTIDE SEQUENCE</scope>
    <source>
        <strain evidence="2">20211129_DDA</strain>
        <tissue evidence="2">Liver</tissue>
    </source>
</reference>
<feature type="region of interest" description="Disordered" evidence="1">
    <location>
        <begin position="1"/>
        <end position="121"/>
    </location>
</feature>
<organism evidence="2 3">
    <name type="scientific">Pleurodeles waltl</name>
    <name type="common">Iberian ribbed newt</name>
    <dbReference type="NCBI Taxonomy" id="8319"/>
    <lineage>
        <taxon>Eukaryota</taxon>
        <taxon>Metazoa</taxon>
        <taxon>Chordata</taxon>
        <taxon>Craniata</taxon>
        <taxon>Vertebrata</taxon>
        <taxon>Euteleostomi</taxon>
        <taxon>Amphibia</taxon>
        <taxon>Batrachia</taxon>
        <taxon>Caudata</taxon>
        <taxon>Salamandroidea</taxon>
        <taxon>Salamandridae</taxon>
        <taxon>Pleurodelinae</taxon>
        <taxon>Pleurodeles</taxon>
    </lineage>
</organism>
<name>A0AAV7T5J2_PLEWA</name>